<evidence type="ECO:0000256" key="1">
    <source>
        <dbReference type="SAM" id="Coils"/>
    </source>
</evidence>
<feature type="coiled-coil region" evidence="1">
    <location>
        <begin position="138"/>
        <end position="186"/>
    </location>
</feature>
<protein>
    <submittedName>
        <fullName evidence="3">Uncharacterized protein</fullName>
    </submittedName>
</protein>
<dbReference type="Proteomes" id="UP001459277">
    <property type="component" value="Unassembled WGS sequence"/>
</dbReference>
<feature type="compositionally biased region" description="Basic and acidic residues" evidence="2">
    <location>
        <begin position="13"/>
        <end position="28"/>
    </location>
</feature>
<keyword evidence="1" id="KW-0175">Coiled coil</keyword>
<name>A0AAW2DG00_9ROSI</name>
<evidence type="ECO:0000313" key="3">
    <source>
        <dbReference type="EMBL" id="KAL0009387.1"/>
    </source>
</evidence>
<gene>
    <name evidence="3" type="ORF">SO802_010889</name>
</gene>
<proteinExistence type="predicted"/>
<evidence type="ECO:0000256" key="2">
    <source>
        <dbReference type="SAM" id="MobiDB-lite"/>
    </source>
</evidence>
<keyword evidence="4" id="KW-1185">Reference proteome</keyword>
<dbReference type="AlphaFoldDB" id="A0AAW2DG00"/>
<feature type="region of interest" description="Disordered" evidence="2">
    <location>
        <begin position="1"/>
        <end position="79"/>
    </location>
</feature>
<organism evidence="3 4">
    <name type="scientific">Lithocarpus litseifolius</name>
    <dbReference type="NCBI Taxonomy" id="425828"/>
    <lineage>
        <taxon>Eukaryota</taxon>
        <taxon>Viridiplantae</taxon>
        <taxon>Streptophyta</taxon>
        <taxon>Embryophyta</taxon>
        <taxon>Tracheophyta</taxon>
        <taxon>Spermatophyta</taxon>
        <taxon>Magnoliopsida</taxon>
        <taxon>eudicotyledons</taxon>
        <taxon>Gunneridae</taxon>
        <taxon>Pentapetalae</taxon>
        <taxon>rosids</taxon>
        <taxon>fabids</taxon>
        <taxon>Fagales</taxon>
        <taxon>Fagaceae</taxon>
        <taxon>Lithocarpus</taxon>
    </lineage>
</organism>
<feature type="compositionally biased region" description="Basic and acidic residues" evidence="2">
    <location>
        <begin position="44"/>
        <end position="54"/>
    </location>
</feature>
<reference evidence="3 4" key="1">
    <citation type="submission" date="2024-01" db="EMBL/GenBank/DDBJ databases">
        <title>A telomere-to-telomere, gap-free genome of sweet tea (Lithocarpus litseifolius).</title>
        <authorList>
            <person name="Zhou J."/>
        </authorList>
    </citation>
    <scope>NUCLEOTIDE SEQUENCE [LARGE SCALE GENOMIC DNA]</scope>
    <source>
        <strain evidence="3">Zhou-2022a</strain>
        <tissue evidence="3">Leaf</tissue>
    </source>
</reference>
<comment type="caution">
    <text evidence="3">The sequence shown here is derived from an EMBL/GenBank/DDBJ whole genome shotgun (WGS) entry which is preliminary data.</text>
</comment>
<sequence>MESAKLRAQIKAAAERKKEKGKGKEKEGTSSSLPKVVIKGAPKRKGDGTEDHQPKRQAITPGGHPAKPPSPKHSVGKGLMSAHGFVSQDVERRLLTHKGYALEMLESIFKEEDADPCVDQSLGELGDSGLFDLAQKCIKNLTDGLEQYKDACRTLNGEVKDLKGKLEEGRCQVEKKREARVTAEKELTALLGQVEMAKADAVAEFKTS</sequence>
<accession>A0AAW2DG00</accession>
<evidence type="ECO:0000313" key="4">
    <source>
        <dbReference type="Proteomes" id="UP001459277"/>
    </source>
</evidence>
<dbReference type="EMBL" id="JAZDWU010000003">
    <property type="protein sequence ID" value="KAL0009387.1"/>
    <property type="molecule type" value="Genomic_DNA"/>
</dbReference>